<proteinExistence type="predicted"/>
<reference evidence="2 3" key="3">
    <citation type="submission" date="2008-05" db="EMBL/GenBank/DDBJ databases">
        <authorList>
            <person name="Fulton L."/>
            <person name="Clifton S."/>
            <person name="Fulton B."/>
            <person name="Xu J."/>
            <person name="Minx P."/>
            <person name="Pepin K.H."/>
            <person name="Johnson M."/>
            <person name="Thiruvilangam P."/>
            <person name="Bhonagiri V."/>
            <person name="Nash W.E."/>
            <person name="Mardis E.R."/>
            <person name="Wilson R.K."/>
        </authorList>
    </citation>
    <scope>NUCLEOTIDE SEQUENCE [LARGE SCALE GENOMIC DNA]</scope>
    <source>
        <strain evidence="2 3">ATCC 25827</strain>
    </source>
</reference>
<gene>
    <name evidence="2" type="ORF">PROSTU_02367</name>
</gene>
<dbReference type="AlphaFoldDB" id="A0AA86YVC2"/>
<dbReference type="GeneID" id="93519506"/>
<evidence type="ECO:0000313" key="3">
    <source>
        <dbReference type="Proteomes" id="UP000004506"/>
    </source>
</evidence>
<feature type="signal peptide" evidence="1">
    <location>
        <begin position="1"/>
        <end position="25"/>
    </location>
</feature>
<evidence type="ECO:0000256" key="1">
    <source>
        <dbReference type="SAM" id="SignalP"/>
    </source>
</evidence>
<comment type="caution">
    <text evidence="2">The sequence shown here is derived from an EMBL/GenBank/DDBJ whole genome shotgun (WGS) entry which is preliminary data.</text>
</comment>
<keyword evidence="1" id="KW-0732">Signal</keyword>
<protein>
    <recommendedName>
        <fullName evidence="4">Lipoprotein</fullName>
    </recommendedName>
</protein>
<name>A0AA86YVC2_PROST</name>
<organism evidence="2 3">
    <name type="scientific">Providencia stuartii ATCC 25827</name>
    <dbReference type="NCBI Taxonomy" id="471874"/>
    <lineage>
        <taxon>Bacteria</taxon>
        <taxon>Pseudomonadati</taxon>
        <taxon>Pseudomonadota</taxon>
        <taxon>Gammaproteobacteria</taxon>
        <taxon>Enterobacterales</taxon>
        <taxon>Morganellaceae</taxon>
        <taxon>Providencia</taxon>
    </lineage>
</organism>
<reference evidence="3" key="1">
    <citation type="submission" date="2008-04" db="EMBL/GenBank/DDBJ databases">
        <title>Draft genome sequence of Providencia stuartii (ATCC 25827).</title>
        <authorList>
            <person name="Sudarsanam P."/>
            <person name="Ley R."/>
            <person name="Guruge J."/>
            <person name="Turnbaugh P.J."/>
            <person name="Mahowald M."/>
            <person name="Liep D."/>
            <person name="Gordon J."/>
        </authorList>
    </citation>
    <scope>NUCLEOTIDE SEQUENCE [LARGE SCALE GENOMIC DNA]</scope>
    <source>
        <strain evidence="3">ATCC 25827</strain>
    </source>
</reference>
<evidence type="ECO:0000313" key="2">
    <source>
        <dbReference type="EMBL" id="EDU59179.1"/>
    </source>
</evidence>
<reference evidence="3" key="2">
    <citation type="submission" date="2008-04" db="EMBL/GenBank/DDBJ databases">
        <title>Draft genome sequence of Providencia stuartii(ATCC 25827).</title>
        <authorList>
            <person name="Sudarsanam P."/>
            <person name="Ley R."/>
            <person name="Guruge J."/>
            <person name="Turnbaugh P.J."/>
            <person name="Mahowald M."/>
            <person name="Liep D."/>
            <person name="Gordon J."/>
        </authorList>
    </citation>
    <scope>NUCLEOTIDE SEQUENCE [LARGE SCALE GENOMIC DNA]</scope>
    <source>
        <strain evidence="3">ATCC 25827</strain>
    </source>
</reference>
<feature type="chain" id="PRO_5041705178" description="Lipoprotein" evidence="1">
    <location>
        <begin position="26"/>
        <end position="59"/>
    </location>
</feature>
<dbReference type="EMBL" id="ABJD02000101">
    <property type="protein sequence ID" value="EDU59179.1"/>
    <property type="molecule type" value="Genomic_DNA"/>
</dbReference>
<dbReference type="RefSeq" id="WP_004919309.1">
    <property type="nucleotide sequence ID" value="NZ_DS607663.1"/>
</dbReference>
<dbReference type="PROSITE" id="PS51257">
    <property type="entry name" value="PROKAR_LIPOPROTEIN"/>
    <property type="match status" value="1"/>
</dbReference>
<evidence type="ECO:0008006" key="4">
    <source>
        <dbReference type="Google" id="ProtNLM"/>
    </source>
</evidence>
<sequence>MRLGLLVIIAVLVSGCATSPNSAHKDSQPKNDPYEDSVLNTIKKNQEIYKEQQIRKPNY</sequence>
<accession>A0AA86YVC2</accession>
<dbReference type="Proteomes" id="UP000004506">
    <property type="component" value="Unassembled WGS sequence"/>
</dbReference>